<dbReference type="PANTHER" id="PTHR35399:SF2">
    <property type="entry name" value="DUF839 DOMAIN-CONTAINING PROTEIN"/>
    <property type="match status" value="1"/>
</dbReference>
<dbReference type="AlphaFoldDB" id="A0A6L5QY48"/>
<dbReference type="PROSITE" id="PS51318">
    <property type="entry name" value="TAT"/>
    <property type="match status" value="1"/>
</dbReference>
<dbReference type="Proteomes" id="UP000476511">
    <property type="component" value="Unassembled WGS sequence"/>
</dbReference>
<evidence type="ECO:0000313" key="1">
    <source>
        <dbReference type="EMBL" id="MRX42736.1"/>
    </source>
</evidence>
<protein>
    <submittedName>
        <fullName evidence="1">DUF839 domain-containing protein</fullName>
    </submittedName>
</protein>
<dbReference type="EMBL" id="WKJD01000006">
    <property type="protein sequence ID" value="MRX42736.1"/>
    <property type="molecule type" value="Genomic_DNA"/>
</dbReference>
<accession>A0A6L5QY48</accession>
<comment type="caution">
    <text evidence="1">The sequence shown here is derived from an EMBL/GenBank/DDBJ whole genome shotgun (WGS) entry which is preliminary data.</text>
</comment>
<dbReference type="RefSeq" id="WP_154345076.1">
    <property type="nucleotide sequence ID" value="NZ_WKJD01000006.1"/>
</dbReference>
<dbReference type="SUPFAM" id="SSF101898">
    <property type="entry name" value="NHL repeat"/>
    <property type="match status" value="1"/>
</dbReference>
<proteinExistence type="predicted"/>
<organism evidence="1 2">
    <name type="scientific">Agromyces kandeliae</name>
    <dbReference type="NCBI Taxonomy" id="2666141"/>
    <lineage>
        <taxon>Bacteria</taxon>
        <taxon>Bacillati</taxon>
        <taxon>Actinomycetota</taxon>
        <taxon>Actinomycetes</taxon>
        <taxon>Micrococcales</taxon>
        <taxon>Microbacteriaceae</taxon>
        <taxon>Agromyces</taxon>
    </lineage>
</organism>
<keyword evidence="2" id="KW-1185">Reference proteome</keyword>
<evidence type="ECO:0000313" key="2">
    <source>
        <dbReference type="Proteomes" id="UP000476511"/>
    </source>
</evidence>
<dbReference type="Pfam" id="PF05787">
    <property type="entry name" value="PhoX"/>
    <property type="match status" value="1"/>
</dbReference>
<reference evidence="1 2" key="1">
    <citation type="submission" date="2019-11" db="EMBL/GenBank/DDBJ databases">
        <title>Agromyces kandeliae sp. nov., isolated from mangrove soil.</title>
        <authorList>
            <person name="Wang R."/>
        </authorList>
    </citation>
    <scope>NUCLEOTIDE SEQUENCE [LARGE SCALE GENOMIC DNA]</scope>
    <source>
        <strain evidence="1 2">Q22</strain>
    </source>
</reference>
<dbReference type="PANTHER" id="PTHR35399">
    <property type="entry name" value="SLR8030 PROTEIN"/>
    <property type="match status" value="1"/>
</dbReference>
<dbReference type="InterPro" id="IPR006311">
    <property type="entry name" value="TAT_signal"/>
</dbReference>
<gene>
    <name evidence="1" type="ORF">GJR97_03250</name>
</gene>
<sequence length="678" mass="72852">MTIPELRLTPVSHAIGKRSPVTCRLKCADACLGPECNTSSNAHFRDIASQAISRRSVLGLGVAGAVGLVVGGAAGGTAGPAFAAKPGTAGLAFTPIAPVDRTVDAFTVPAGYRWQPIIRWGDPLFSSVPAFDFDHQTADAQAGQFGYNNDYLDIIADPSGKTGVLVTNHEYVNPDLMFPPTTDPEERRRRGEIYKAAMGMAVVEVRRRRVGDPWEYVVDGARSRRITVESVFELTGPAAGSDLVRTAADPEGRWVKGTLGNCAGGTTPWGTVLSGEENFNGYFAWAADTAEQRRYSGSSTTATETGWEQYDERFDAHDARYVNEPNRFGYVVEIDPSDPTSTPKKHTAMGRFKHEGANVTIAEDGRVVAYMGDDERNDYLYKFVSKGRYTAATSTGARRKNMTLLSEGDLFVARFSGNSPAAEITGTGAIPSDGAFDGTGEWIALTRDGESVVPGMTTEQVLVYTRLAADLVGATKMDRPEDVEPNPITGKVYLALTNNSRRTVATLDEVNPITGNRFGHVVELTETSGQAGETFGWSILLLCGDPAVTDYTYFAGFPKELVSPISCPDNVAFDSEGNLWISTDGAPSTIGYNDGLFRVPLEGDQRGNVQQFLAVPREAETCGPVIHDREGLVFVAVQHPGENGAVGAQTSYFPDYVATHSGDRVAAPRPSVVQVWKG</sequence>
<name>A0A6L5QY48_9MICO</name>
<dbReference type="InterPro" id="IPR008557">
    <property type="entry name" value="PhoX"/>
</dbReference>